<dbReference type="EMBL" id="OU015569">
    <property type="protein sequence ID" value="CAG5096299.1"/>
    <property type="molecule type" value="Genomic_DNA"/>
</dbReference>
<dbReference type="SMART" id="SM00228">
    <property type="entry name" value="PDZ"/>
    <property type="match status" value="1"/>
</dbReference>
<sequence>MKLLALFGLLACASGETVIKSIRKDSSGMYGFTIHTKAKRRHFTADVVENSQADKVGIPEGWKIVEVNGQAVDGLMNEEVAEMMTAQDDAILLLSDDTVLYNGRVIHQN</sequence>
<evidence type="ECO:0000256" key="1">
    <source>
        <dbReference type="ARBA" id="ARBA00022737"/>
    </source>
</evidence>
<dbReference type="Gene3D" id="2.30.42.10">
    <property type="match status" value="1"/>
</dbReference>
<dbReference type="Pfam" id="PF00595">
    <property type="entry name" value="PDZ"/>
    <property type="match status" value="1"/>
</dbReference>
<dbReference type="SUPFAM" id="SSF50156">
    <property type="entry name" value="PDZ domain-like"/>
    <property type="match status" value="1"/>
</dbReference>
<name>A0ABN7SA78_OIKDI</name>
<dbReference type="PANTHER" id="PTHR14191:SF3">
    <property type="entry name" value="NA(+)_H(+) EXCHANGE REGULATORY COFACTOR-LIKE PROTEIN NRFL-1"/>
    <property type="match status" value="1"/>
</dbReference>
<feature type="chain" id="PRO_5046256277" evidence="2">
    <location>
        <begin position="16"/>
        <end position="109"/>
    </location>
</feature>
<dbReference type="Proteomes" id="UP001158576">
    <property type="component" value="Chromosome XSR"/>
</dbReference>
<dbReference type="InterPro" id="IPR051067">
    <property type="entry name" value="NHER"/>
</dbReference>
<gene>
    <name evidence="4" type="ORF">OKIOD_LOCUS6114</name>
</gene>
<reference evidence="4 5" key="1">
    <citation type="submission" date="2021-04" db="EMBL/GenBank/DDBJ databases">
        <authorList>
            <person name="Bliznina A."/>
        </authorList>
    </citation>
    <scope>NUCLEOTIDE SEQUENCE [LARGE SCALE GENOMIC DNA]</scope>
</reference>
<dbReference type="PANTHER" id="PTHR14191">
    <property type="entry name" value="PDZ DOMAIN CONTAINING PROTEIN"/>
    <property type="match status" value="1"/>
</dbReference>
<feature type="signal peptide" evidence="2">
    <location>
        <begin position="1"/>
        <end position="15"/>
    </location>
</feature>
<organism evidence="4 5">
    <name type="scientific">Oikopleura dioica</name>
    <name type="common">Tunicate</name>
    <dbReference type="NCBI Taxonomy" id="34765"/>
    <lineage>
        <taxon>Eukaryota</taxon>
        <taxon>Metazoa</taxon>
        <taxon>Chordata</taxon>
        <taxon>Tunicata</taxon>
        <taxon>Appendicularia</taxon>
        <taxon>Copelata</taxon>
        <taxon>Oikopleuridae</taxon>
        <taxon>Oikopleura</taxon>
    </lineage>
</organism>
<evidence type="ECO:0000259" key="3">
    <source>
        <dbReference type="PROSITE" id="PS50106"/>
    </source>
</evidence>
<evidence type="ECO:0000256" key="2">
    <source>
        <dbReference type="SAM" id="SignalP"/>
    </source>
</evidence>
<dbReference type="PROSITE" id="PS50106">
    <property type="entry name" value="PDZ"/>
    <property type="match status" value="1"/>
</dbReference>
<feature type="domain" description="PDZ" evidence="3">
    <location>
        <begin position="19"/>
        <end position="93"/>
    </location>
</feature>
<dbReference type="InterPro" id="IPR036034">
    <property type="entry name" value="PDZ_sf"/>
</dbReference>
<keyword evidence="5" id="KW-1185">Reference proteome</keyword>
<dbReference type="InterPro" id="IPR001478">
    <property type="entry name" value="PDZ"/>
</dbReference>
<keyword evidence="2" id="KW-0732">Signal</keyword>
<evidence type="ECO:0000313" key="5">
    <source>
        <dbReference type="Proteomes" id="UP001158576"/>
    </source>
</evidence>
<proteinExistence type="predicted"/>
<evidence type="ECO:0000313" key="4">
    <source>
        <dbReference type="EMBL" id="CAG5096299.1"/>
    </source>
</evidence>
<keyword evidence="1" id="KW-0677">Repeat</keyword>
<accession>A0ABN7SA78</accession>
<protein>
    <submittedName>
        <fullName evidence="4">Oidioi.mRNA.OKI2018_I69.XSR.g14556.t1.cds</fullName>
    </submittedName>
</protein>